<dbReference type="KEGG" id="cle:Clole_3010"/>
<keyword evidence="6 12" id="KW-0862">Zinc</keyword>
<dbReference type="GO" id="GO:0008270">
    <property type="term" value="F:zinc ion binding"/>
    <property type="evidence" value="ECO:0007669"/>
    <property type="project" value="UniProtKB-KW"/>
</dbReference>
<keyword evidence="2 12" id="KW-0547">Nucleotide-binding</keyword>
<dbReference type="HOGENOM" id="CLU_018264_0_0_9"/>
<evidence type="ECO:0000256" key="4">
    <source>
        <dbReference type="ARBA" id="ARBA00022771"/>
    </source>
</evidence>
<evidence type="ECO:0000313" key="14">
    <source>
        <dbReference type="EMBL" id="ADZ84707.1"/>
    </source>
</evidence>
<dbReference type="InterPro" id="IPR020568">
    <property type="entry name" value="Ribosomal_Su5_D2-typ_SF"/>
</dbReference>
<dbReference type="SUPFAM" id="SSF52540">
    <property type="entry name" value="P-loop containing nucleoside triphosphate hydrolases"/>
    <property type="match status" value="1"/>
</dbReference>
<dbReference type="GO" id="GO:0016787">
    <property type="term" value="F:hydrolase activity"/>
    <property type="evidence" value="ECO:0007669"/>
    <property type="project" value="UniProtKB-KW"/>
</dbReference>
<dbReference type="PANTHER" id="PTHR32472:SF10">
    <property type="entry name" value="DNA REPAIR PROTEIN RADA-LIKE PROTEIN"/>
    <property type="match status" value="1"/>
</dbReference>
<dbReference type="GO" id="GO:0140664">
    <property type="term" value="F:ATP-dependent DNA damage sensor activity"/>
    <property type="evidence" value="ECO:0007669"/>
    <property type="project" value="InterPro"/>
</dbReference>
<keyword evidence="3 12" id="KW-0227">DNA damage</keyword>
<dbReference type="GO" id="GO:0000725">
    <property type="term" value="P:recombinational repair"/>
    <property type="evidence" value="ECO:0007669"/>
    <property type="project" value="TreeGrafter"/>
</dbReference>
<evidence type="ECO:0000256" key="10">
    <source>
        <dbReference type="ARBA" id="ARBA00023204"/>
    </source>
</evidence>
<dbReference type="Pfam" id="PF13481">
    <property type="entry name" value="AAA_25"/>
    <property type="match status" value="1"/>
</dbReference>
<comment type="function">
    <text evidence="12">DNA-dependent ATPase involved in processing of recombination intermediates, plays a role in repairing DNA breaks. Stimulates the branch migration of RecA-mediated strand transfer reactions, allowing the 3' invading strand to extend heteroduplex DNA faster. Binds ssDNA in the presence of ADP but not other nucleotides, has ATPase activity that is stimulated by ssDNA and various branched DNA structures, but inhibited by SSB. Does not have RecA's homology-searching function.</text>
</comment>
<dbReference type="SUPFAM" id="SSF54211">
    <property type="entry name" value="Ribosomal protein S5 domain 2-like"/>
    <property type="match status" value="1"/>
</dbReference>
<keyword evidence="7 12" id="KW-0067">ATP-binding</keyword>
<keyword evidence="8" id="KW-0346">Stress response</keyword>
<dbReference type="EMBL" id="CP002582">
    <property type="protein sequence ID" value="ADZ84707.1"/>
    <property type="molecule type" value="Genomic_DNA"/>
</dbReference>
<keyword evidence="5" id="KW-0378">Hydrolase</keyword>
<dbReference type="GO" id="GO:0003684">
    <property type="term" value="F:damaged DNA binding"/>
    <property type="evidence" value="ECO:0007669"/>
    <property type="project" value="InterPro"/>
</dbReference>
<evidence type="ECO:0000256" key="2">
    <source>
        <dbReference type="ARBA" id="ARBA00022741"/>
    </source>
</evidence>
<evidence type="ECO:0000259" key="13">
    <source>
        <dbReference type="PROSITE" id="PS50162"/>
    </source>
</evidence>
<evidence type="ECO:0000256" key="7">
    <source>
        <dbReference type="ARBA" id="ARBA00022840"/>
    </source>
</evidence>
<keyword evidence="10 12" id="KW-0234">DNA repair</keyword>
<proteinExistence type="inferred from homology"/>
<name>F2JMQ6_CELLD</name>
<keyword evidence="15" id="KW-1185">Reference proteome</keyword>
<evidence type="ECO:0000256" key="6">
    <source>
        <dbReference type="ARBA" id="ARBA00022833"/>
    </source>
</evidence>
<organism evidence="14 15">
    <name type="scientific">Cellulosilyticum lentocellum (strain ATCC 49066 / DSM 5427 / NCIMB 11756 / RHM5)</name>
    <name type="common">Clostridium lentocellum</name>
    <dbReference type="NCBI Taxonomy" id="642492"/>
    <lineage>
        <taxon>Bacteria</taxon>
        <taxon>Bacillati</taxon>
        <taxon>Bacillota</taxon>
        <taxon>Clostridia</taxon>
        <taxon>Lachnospirales</taxon>
        <taxon>Cellulosilyticaceae</taxon>
        <taxon>Cellulosilyticum</taxon>
    </lineage>
</organism>
<sequence length="465" mass="51371">MAKAKQIYVCTSCGQVYSKWQGKCDACKEWNTIEEQQPEPVRKTGGARSKGSIPTKRLVDVESSTSARIITGISEFNRVMGGGIVKDSLTIITARPGAGKSTLLLQVAQDVANQGMNVLYASGEESDSQIKNRAERILESIHPNIWIHSDVSMNHVLDLIEEVEADLIIIDSIQTFIMEEYNSRPGSPVQTMECANALLQVAKNGTKPRAIIIVGQMTKDDEIAGVRALEHLVDAVLIIEGESGEELRGVIASKNRFGSTGEAAFFAMTERGMEPIENPSEYFMTMREKNEQVSGSALTVVREGSRPIIVEIESLVSTSFTPYPARISENMKREQLNTLISILEQRGKVQLYDKNVVVKTTGGLKLKEQAVNLAVVMSVVSSEKGKGIPSDTIFIADIGLTGELKRVPTLEARLKEADRMGYKKAYVARKALQREVTFKNLQVIEKNTLSEVIWSVFEERKDLPF</sequence>
<dbReference type="STRING" id="642492.Clole_3010"/>
<evidence type="ECO:0000256" key="8">
    <source>
        <dbReference type="ARBA" id="ARBA00023016"/>
    </source>
</evidence>
<dbReference type="eggNOG" id="COG1066">
    <property type="taxonomic scope" value="Bacteria"/>
</dbReference>
<evidence type="ECO:0000256" key="5">
    <source>
        <dbReference type="ARBA" id="ARBA00022801"/>
    </source>
</evidence>
<dbReference type="Proteomes" id="UP000008467">
    <property type="component" value="Chromosome"/>
</dbReference>
<dbReference type="InterPro" id="IPR027417">
    <property type="entry name" value="P-loop_NTPase"/>
</dbReference>
<feature type="domain" description="RecA family profile 1" evidence="13">
    <location>
        <begin position="65"/>
        <end position="217"/>
    </location>
</feature>
<evidence type="ECO:0000256" key="12">
    <source>
        <dbReference type="RuleBase" id="RU003555"/>
    </source>
</evidence>
<dbReference type="InterPro" id="IPR014721">
    <property type="entry name" value="Ribsml_uS5_D2-typ_fold_subgr"/>
</dbReference>
<evidence type="ECO:0000256" key="1">
    <source>
        <dbReference type="ARBA" id="ARBA00022723"/>
    </source>
</evidence>
<dbReference type="InterPro" id="IPR020588">
    <property type="entry name" value="RecA_ATP-bd"/>
</dbReference>
<evidence type="ECO:0000313" key="15">
    <source>
        <dbReference type="Proteomes" id="UP000008467"/>
    </source>
</evidence>
<dbReference type="InterPro" id="IPR041166">
    <property type="entry name" value="Rubredoxin_2"/>
</dbReference>
<evidence type="ECO:0000256" key="9">
    <source>
        <dbReference type="ARBA" id="ARBA00023125"/>
    </source>
</evidence>
<gene>
    <name evidence="14" type="ordered locus">Clole_3010</name>
</gene>
<keyword evidence="4 12" id="KW-0863">Zinc-finger</keyword>
<keyword evidence="9 12" id="KW-0238">DNA-binding</keyword>
<dbReference type="PRINTS" id="PR01874">
    <property type="entry name" value="DNAREPAIRADA"/>
</dbReference>
<accession>F2JMQ6</accession>
<keyword evidence="1 12" id="KW-0479">Metal-binding</keyword>
<dbReference type="NCBIfam" id="TIGR00416">
    <property type="entry name" value="sms"/>
    <property type="match status" value="1"/>
</dbReference>
<dbReference type="AlphaFoldDB" id="F2JMQ6"/>
<dbReference type="RefSeq" id="WP_013657987.1">
    <property type="nucleotide sequence ID" value="NC_015275.1"/>
</dbReference>
<dbReference type="InterPro" id="IPR004504">
    <property type="entry name" value="DNA_repair_RadA"/>
</dbReference>
<dbReference type="PANTHER" id="PTHR32472">
    <property type="entry name" value="DNA REPAIR PROTEIN RADA"/>
    <property type="match status" value="1"/>
</dbReference>
<dbReference type="Pfam" id="PF18073">
    <property type="entry name" value="Zn_ribbon_LapB"/>
    <property type="match status" value="1"/>
</dbReference>
<comment type="similarity">
    <text evidence="12">Belongs to the RecA family. RadA subfamily.</text>
</comment>
<dbReference type="GO" id="GO:0005524">
    <property type="term" value="F:ATP binding"/>
    <property type="evidence" value="ECO:0007669"/>
    <property type="project" value="UniProtKB-UniRule"/>
</dbReference>
<dbReference type="InterPro" id="IPR003593">
    <property type="entry name" value="AAA+_ATPase"/>
</dbReference>
<dbReference type="SMART" id="SM00382">
    <property type="entry name" value="AAA"/>
    <property type="match status" value="1"/>
</dbReference>
<dbReference type="GO" id="GO:0005829">
    <property type="term" value="C:cytosol"/>
    <property type="evidence" value="ECO:0007669"/>
    <property type="project" value="TreeGrafter"/>
</dbReference>
<evidence type="ECO:0000256" key="3">
    <source>
        <dbReference type="ARBA" id="ARBA00022763"/>
    </source>
</evidence>
<evidence type="ECO:0000256" key="11">
    <source>
        <dbReference type="NCBIfam" id="TIGR00416"/>
    </source>
</evidence>
<protein>
    <recommendedName>
        <fullName evidence="11 12">DNA repair protein RadA</fullName>
    </recommendedName>
</protein>
<dbReference type="Gene3D" id="3.30.230.10">
    <property type="match status" value="1"/>
</dbReference>
<reference evidence="14 15" key="1">
    <citation type="journal article" date="2011" name="J. Bacteriol.">
        <title>Complete genome sequence of the cellulose-degrading bacterium Cellulosilyticum lentocellum.</title>
        <authorList>
            <consortium name="US DOE Joint Genome Institute"/>
            <person name="Miller D.A."/>
            <person name="Suen G."/>
            <person name="Bruce D."/>
            <person name="Copeland A."/>
            <person name="Cheng J.F."/>
            <person name="Detter C."/>
            <person name="Goodwin L.A."/>
            <person name="Han C.S."/>
            <person name="Hauser L.J."/>
            <person name="Land M.L."/>
            <person name="Lapidus A."/>
            <person name="Lucas S."/>
            <person name="Meincke L."/>
            <person name="Pitluck S."/>
            <person name="Tapia R."/>
            <person name="Teshima H."/>
            <person name="Woyke T."/>
            <person name="Fox B.G."/>
            <person name="Angert E.R."/>
            <person name="Currie C.R."/>
        </authorList>
    </citation>
    <scope>NUCLEOTIDE SEQUENCE [LARGE SCALE GENOMIC DNA]</scope>
    <source>
        <strain evidence="15">ATCC 49066 / DSM 5427 / NCIMB 11756 / RHM5</strain>
    </source>
</reference>
<dbReference type="PROSITE" id="PS50162">
    <property type="entry name" value="RECA_2"/>
    <property type="match status" value="1"/>
</dbReference>
<dbReference type="Gene3D" id="3.40.50.300">
    <property type="entry name" value="P-loop containing nucleotide triphosphate hydrolases"/>
    <property type="match status" value="1"/>
</dbReference>